<dbReference type="Proteomes" id="UP000199438">
    <property type="component" value="Unassembled WGS sequence"/>
</dbReference>
<keyword evidence="3" id="KW-1185">Reference proteome</keyword>
<feature type="transmembrane region" description="Helical" evidence="1">
    <location>
        <begin position="105"/>
        <end position="130"/>
    </location>
</feature>
<dbReference type="AlphaFoldDB" id="A0A1I1I7K8"/>
<gene>
    <name evidence="2" type="ORF">SAMN04487907_103243</name>
</gene>
<dbReference type="RefSeq" id="WP_092542005.1">
    <property type="nucleotide sequence ID" value="NZ_FOKV01000003.1"/>
</dbReference>
<reference evidence="3" key="1">
    <citation type="submission" date="2016-10" db="EMBL/GenBank/DDBJ databases">
        <authorList>
            <person name="Varghese N."/>
            <person name="Submissions S."/>
        </authorList>
    </citation>
    <scope>NUCLEOTIDE SEQUENCE [LARGE SCALE GENOMIC DNA]</scope>
    <source>
        <strain evidence="3">DSM 24499</strain>
    </source>
</reference>
<evidence type="ECO:0000313" key="2">
    <source>
        <dbReference type="EMBL" id="SFC29763.1"/>
    </source>
</evidence>
<protein>
    <submittedName>
        <fullName evidence="2">MotA/TolQ/ExbB proton channel family protein</fullName>
    </submittedName>
</protein>
<proteinExistence type="predicted"/>
<dbReference type="OrthoDB" id="1001678at2"/>
<evidence type="ECO:0000313" key="3">
    <source>
        <dbReference type="Proteomes" id="UP000199438"/>
    </source>
</evidence>
<accession>A0A1I1I7K8</accession>
<keyword evidence="1" id="KW-0812">Transmembrane</keyword>
<keyword evidence="1" id="KW-0472">Membrane</keyword>
<name>A0A1I1I7K8_9FLAO</name>
<dbReference type="STRING" id="1334022.SAMN04487907_103243"/>
<dbReference type="EMBL" id="FOKV01000003">
    <property type="protein sequence ID" value="SFC29763.1"/>
    <property type="molecule type" value="Genomic_DNA"/>
</dbReference>
<feature type="transmembrane region" description="Helical" evidence="1">
    <location>
        <begin position="61"/>
        <end position="85"/>
    </location>
</feature>
<feature type="transmembrane region" description="Helical" evidence="1">
    <location>
        <begin position="26"/>
        <end position="49"/>
    </location>
</feature>
<organism evidence="2 3">
    <name type="scientific">Zunongwangia mangrovi</name>
    <dbReference type="NCBI Taxonomy" id="1334022"/>
    <lineage>
        <taxon>Bacteria</taxon>
        <taxon>Pseudomonadati</taxon>
        <taxon>Bacteroidota</taxon>
        <taxon>Flavobacteriia</taxon>
        <taxon>Flavobacteriales</taxon>
        <taxon>Flavobacteriaceae</taxon>
        <taxon>Zunongwangia</taxon>
    </lineage>
</organism>
<sequence length="132" mass="14552">MYLVLLYQSRGFFGQLADRINEGGPFAMWTILICFLITIGLIAFAATKLSQDHLFKKTLSLIHHIGLFALVSGLLFQFLGLIQMFDAIESWGNVSTEMLAGGLKVTLLTIIFGTVTFLVGRLGIIILTAIKK</sequence>
<evidence type="ECO:0000256" key="1">
    <source>
        <dbReference type="SAM" id="Phobius"/>
    </source>
</evidence>
<keyword evidence="1" id="KW-1133">Transmembrane helix</keyword>